<dbReference type="Pfam" id="PF00069">
    <property type="entry name" value="Pkinase"/>
    <property type="match status" value="1"/>
</dbReference>
<dbReference type="PROSITE" id="PS50011">
    <property type="entry name" value="PROTEIN_KINASE_DOM"/>
    <property type="match status" value="1"/>
</dbReference>
<keyword evidence="2" id="KW-0808">Transferase</keyword>
<proteinExistence type="predicted"/>
<evidence type="ECO:0000256" key="1">
    <source>
        <dbReference type="ARBA" id="ARBA00012513"/>
    </source>
</evidence>
<dbReference type="PANTHER" id="PTHR43671:SF103">
    <property type="entry name" value="KINASE, PUTATIVE-RELATED"/>
    <property type="match status" value="1"/>
</dbReference>
<dbReference type="InterPro" id="IPR050660">
    <property type="entry name" value="NEK_Ser/Thr_kinase"/>
</dbReference>
<comment type="catalytic activity">
    <reaction evidence="6">
        <text>L-threonyl-[protein] + ATP = O-phospho-L-threonyl-[protein] + ADP + H(+)</text>
        <dbReference type="Rhea" id="RHEA:46608"/>
        <dbReference type="Rhea" id="RHEA-COMP:11060"/>
        <dbReference type="Rhea" id="RHEA-COMP:11605"/>
        <dbReference type="ChEBI" id="CHEBI:15378"/>
        <dbReference type="ChEBI" id="CHEBI:30013"/>
        <dbReference type="ChEBI" id="CHEBI:30616"/>
        <dbReference type="ChEBI" id="CHEBI:61977"/>
        <dbReference type="ChEBI" id="CHEBI:456216"/>
        <dbReference type="EC" id="2.7.11.1"/>
    </reaction>
</comment>
<dbReference type="Gene3D" id="1.10.510.10">
    <property type="entry name" value="Transferase(Phosphotransferase) domain 1"/>
    <property type="match status" value="1"/>
</dbReference>
<dbReference type="CDD" id="cd00180">
    <property type="entry name" value="PKc"/>
    <property type="match status" value="1"/>
</dbReference>
<feature type="domain" description="Protein kinase" evidence="8">
    <location>
        <begin position="93"/>
        <end position="378"/>
    </location>
</feature>
<dbReference type="InterPro" id="IPR008271">
    <property type="entry name" value="Ser/Thr_kinase_AS"/>
</dbReference>
<dbReference type="EC" id="2.7.11.1" evidence="1"/>
<dbReference type="SMART" id="SM00220">
    <property type="entry name" value="S_TKc"/>
    <property type="match status" value="1"/>
</dbReference>
<comment type="catalytic activity">
    <reaction evidence="7">
        <text>L-seryl-[protein] + ATP = O-phospho-L-seryl-[protein] + ADP + H(+)</text>
        <dbReference type="Rhea" id="RHEA:17989"/>
        <dbReference type="Rhea" id="RHEA-COMP:9863"/>
        <dbReference type="Rhea" id="RHEA-COMP:11604"/>
        <dbReference type="ChEBI" id="CHEBI:15378"/>
        <dbReference type="ChEBI" id="CHEBI:29999"/>
        <dbReference type="ChEBI" id="CHEBI:30616"/>
        <dbReference type="ChEBI" id="CHEBI:83421"/>
        <dbReference type="ChEBI" id="CHEBI:456216"/>
        <dbReference type="EC" id="2.7.11.1"/>
    </reaction>
</comment>
<evidence type="ECO:0000256" key="7">
    <source>
        <dbReference type="ARBA" id="ARBA00048679"/>
    </source>
</evidence>
<gene>
    <name evidence="9" type="primary">ORF66</name>
</gene>
<keyword evidence="4" id="KW-0418">Kinase</keyword>
<evidence type="ECO:0000259" key="8">
    <source>
        <dbReference type="PROSITE" id="PS50011"/>
    </source>
</evidence>
<accession>A0A0F7CV71</accession>
<evidence type="ECO:0000256" key="4">
    <source>
        <dbReference type="ARBA" id="ARBA00022777"/>
    </source>
</evidence>
<protein>
    <recommendedName>
        <fullName evidence="1">non-specific serine/threonine protein kinase</fullName>
        <ecNumber evidence="1">2.7.11.1</ecNumber>
    </recommendedName>
</protein>
<reference evidence="9" key="1">
    <citation type="journal article" date="2015" name="J. Virol.">
        <title>Recombination of Globally Circulating Varicella-Zoster Virus.</title>
        <authorList>
            <person name="Norberg P."/>
            <person name="Depledge D.P."/>
            <person name="Kundu S."/>
            <person name="Atkinson C."/>
            <person name="Brown J."/>
            <person name="Haque T."/>
            <person name="Hussaini Y."/>
            <person name="MacMahon E."/>
            <person name="Molyneaux P."/>
            <person name="Papaevangelou V."/>
            <person name="Sengupta N."/>
            <person name="Koay E.S."/>
            <person name="Tang J.W."/>
            <person name="Underhill G.S."/>
            <person name="Grahn A."/>
            <person name="Studahl M."/>
            <person name="Breuer J."/>
            <person name="Bergstrom T."/>
        </authorList>
    </citation>
    <scope>NUCLEOTIDE SEQUENCE</scope>
    <source>
        <strain evidence="9">DE10-2480</strain>
    </source>
</reference>
<dbReference type="GO" id="GO:0004674">
    <property type="term" value="F:protein serine/threonine kinase activity"/>
    <property type="evidence" value="ECO:0007669"/>
    <property type="project" value="UniProtKB-EC"/>
</dbReference>
<dbReference type="GO" id="GO:0005524">
    <property type="term" value="F:ATP binding"/>
    <property type="evidence" value="ECO:0007669"/>
    <property type="project" value="UniProtKB-KW"/>
</dbReference>
<evidence type="ECO:0000313" key="9">
    <source>
        <dbReference type="EMBL" id="AKG56354.1"/>
    </source>
</evidence>
<dbReference type="InterPro" id="IPR000719">
    <property type="entry name" value="Prot_kinase_dom"/>
</dbReference>
<name>A0A0F7CV71_HHV3</name>
<evidence type="ECO:0000256" key="6">
    <source>
        <dbReference type="ARBA" id="ARBA00047899"/>
    </source>
</evidence>
<dbReference type="SUPFAM" id="SSF56112">
    <property type="entry name" value="Protein kinase-like (PK-like)"/>
    <property type="match status" value="1"/>
</dbReference>
<organismHost>
    <name type="scientific">Homo sapiens</name>
    <name type="common">Human</name>
    <dbReference type="NCBI Taxonomy" id="9606"/>
</organismHost>
<dbReference type="PROSITE" id="PS00108">
    <property type="entry name" value="PROTEIN_KINASE_ST"/>
    <property type="match status" value="1"/>
</dbReference>
<keyword evidence="3" id="KW-0547">Nucleotide-binding</keyword>
<dbReference type="EMBL" id="KP771892">
    <property type="protein sequence ID" value="AKG56354.1"/>
    <property type="molecule type" value="Genomic_DNA"/>
</dbReference>
<evidence type="ECO:0000256" key="5">
    <source>
        <dbReference type="ARBA" id="ARBA00022840"/>
    </source>
</evidence>
<organism evidence="9">
    <name type="scientific">Human herpesvirus 3</name>
    <name type="common">HHV-3</name>
    <name type="synonym">Varicella-zoster virus</name>
    <dbReference type="NCBI Taxonomy" id="10335"/>
    <lineage>
        <taxon>Viruses</taxon>
        <taxon>Duplodnaviria</taxon>
        <taxon>Heunggongvirae</taxon>
        <taxon>Peploviricota</taxon>
        <taxon>Herviviricetes</taxon>
        <taxon>Herpesvirales</taxon>
        <taxon>Orthoherpesviridae</taxon>
        <taxon>Alphaherpesvirinae</taxon>
        <taxon>Varicellovirus</taxon>
        <taxon>Varicellovirus humanalpha3</taxon>
    </lineage>
</organism>
<evidence type="ECO:0000256" key="2">
    <source>
        <dbReference type="ARBA" id="ARBA00022679"/>
    </source>
</evidence>
<sequence>MNDVDATDTFVGQGKFRGAISTSPSHIMQTCGFIQQMFPVEMSPGIESEDDPNYDVNMDIQSFNIFDGVHETEAEASVALCAEARVGINKAGFVILKTFTPGAEGFAFACMDSKTCERVVIKAGQRQGTATEATVLRALTHPSVVQLKGTFTYNKMTCLILPRYRTDLYCYLAAKRNLPICDILAIQRSVLRALQYLHNNSIIHRDIKSENIFINHPGDVCVGDFGAACFPVDINANRYYGWAGTIATNSPELLARDPYGPAVDIWSAGIVLFEMATGQNSLFERDGLDGNCDSERQIKLIIRRSGTHPNEFPINPTSNLRRQYIGLAKRSSRKPGSRPLWTNLYELPIDLEYLICKMLSFDARHRPSAEVLLNHSVFQTLPDPYPNPMEVGD</sequence>
<dbReference type="InterPro" id="IPR011009">
    <property type="entry name" value="Kinase-like_dom_sf"/>
</dbReference>
<evidence type="ECO:0000256" key="3">
    <source>
        <dbReference type="ARBA" id="ARBA00022741"/>
    </source>
</evidence>
<keyword evidence="5" id="KW-0067">ATP-binding</keyword>
<dbReference type="PANTHER" id="PTHR43671">
    <property type="entry name" value="SERINE/THREONINE-PROTEIN KINASE NEK"/>
    <property type="match status" value="1"/>
</dbReference>